<proteinExistence type="predicted"/>
<sequence>LAVSNGAPDEAATSSWFQLFFYTPDTGGTRQHIDLMWSPALTTRGLCRSSCNHSGPPGPMDDFQQPHRAPCPMTMFDLSLPRQSPPNPPSVFRELGSTVSQSSSELEDLMSIVTSEKNVWATSPQDFFKAAPVNVEKYTSSDRRSVLIWRIALRLRTGELYRCRQTWGRQGKTAFMECLRDCEPEHGLSGIDFNKWMEFGGTTDIIAGKCIAGTIVASCLSSLPDFMYRTVPRDEKHNAHCQFLRDLCKPEIKMLANRFADLEQALVEWIRDRYSGLRKQKKKAPQYDKLQDFSVNLRSPQQSLYPGSGCGPCPAELGHFPDCTLQSIGQNYPNPASTFRASDFRSPGDAIGIDSQCGNPQSGHPAVASQTLMQASTHPSQSFSSWTFKGSRTVSAEHSFANSTRMLLQRRTISSEGSPIKPRTRTSLVNTRCATAAPFADNEFIFQLNGNDVPGFFSNPHSPSPPQALLVSENLFHTIKAYFENSCRHMNFDVHGNLLAPNGAELDNALCNDFDSYCFTAAMLMEKGLSAEFRRALSKACALVEQILRAEHPRTLACFLEVFIHLIQTRLPVVTSYLCNYIKRMSAKVIRRGHPWGKIYELLGDLDSNSLEQALAQVWKCTTDIFDSELGACNRLAVSARLDYIKRVVPNHHEEERLLRDLLAQFGGIPRLPTPRVMLNLAHSFNKQGRHDEAEAMAREVLLLLQGYEMCNSRHVERIESMKIVSRSQFDQGKTTEAEQTMQEVIQMIVDRWGIQHAWVPEFMNVLEGWLRDWGREEDADKLRGEITELIGKDETDVEINRVQD</sequence>
<name>A0A162Q7W9_COLIC</name>
<evidence type="ECO:0000313" key="2">
    <source>
        <dbReference type="Proteomes" id="UP000076584"/>
    </source>
</evidence>
<accession>A0A162Q7W9</accession>
<protein>
    <submittedName>
        <fullName evidence="1">Uncharacterized protein</fullName>
    </submittedName>
</protein>
<feature type="non-terminal residue" evidence="1">
    <location>
        <position position="805"/>
    </location>
</feature>
<dbReference type="AlphaFoldDB" id="A0A162Q7W9"/>
<evidence type="ECO:0000313" key="1">
    <source>
        <dbReference type="EMBL" id="KZL88189.1"/>
    </source>
</evidence>
<dbReference type="EMBL" id="LFIW01000038">
    <property type="protein sequence ID" value="KZL88189.1"/>
    <property type="molecule type" value="Genomic_DNA"/>
</dbReference>
<reference evidence="1 2" key="1">
    <citation type="submission" date="2015-06" db="EMBL/GenBank/DDBJ databases">
        <title>Survival trade-offs in plant roots during colonization by closely related pathogenic and mutualistic fungi.</title>
        <authorList>
            <person name="Hacquard S."/>
            <person name="Kracher B."/>
            <person name="Hiruma K."/>
            <person name="Weinman A."/>
            <person name="Muench P."/>
            <person name="Garrido Oter R."/>
            <person name="Ver Loren van Themaat E."/>
            <person name="Dallerey J.-F."/>
            <person name="Damm U."/>
            <person name="Henrissat B."/>
            <person name="Lespinet O."/>
            <person name="Thon M."/>
            <person name="Kemen E."/>
            <person name="McHardy A.C."/>
            <person name="Schulze-Lefert P."/>
            <person name="O'Connell R.J."/>
        </authorList>
    </citation>
    <scope>NUCLEOTIDE SEQUENCE [LARGE SCALE GENOMIC DNA]</scope>
    <source>
        <strain evidence="1 2">MAFF 238704</strain>
    </source>
</reference>
<comment type="caution">
    <text evidence="1">The sequence shown here is derived from an EMBL/GenBank/DDBJ whole genome shotgun (WGS) entry which is preliminary data.</text>
</comment>
<dbReference type="Gene3D" id="1.25.40.10">
    <property type="entry name" value="Tetratricopeptide repeat domain"/>
    <property type="match status" value="1"/>
</dbReference>
<keyword evidence="2" id="KW-1185">Reference proteome</keyword>
<dbReference type="SUPFAM" id="SSF48452">
    <property type="entry name" value="TPR-like"/>
    <property type="match status" value="1"/>
</dbReference>
<gene>
    <name evidence="1" type="ORF">CI238_13196</name>
</gene>
<dbReference type="Proteomes" id="UP000076584">
    <property type="component" value="Unassembled WGS sequence"/>
</dbReference>
<dbReference type="InterPro" id="IPR011990">
    <property type="entry name" value="TPR-like_helical_dom_sf"/>
</dbReference>
<organism evidence="1 2">
    <name type="scientific">Colletotrichum incanum</name>
    <name type="common">Soybean anthracnose fungus</name>
    <dbReference type="NCBI Taxonomy" id="1573173"/>
    <lineage>
        <taxon>Eukaryota</taxon>
        <taxon>Fungi</taxon>
        <taxon>Dikarya</taxon>
        <taxon>Ascomycota</taxon>
        <taxon>Pezizomycotina</taxon>
        <taxon>Sordariomycetes</taxon>
        <taxon>Hypocreomycetidae</taxon>
        <taxon>Glomerellales</taxon>
        <taxon>Glomerellaceae</taxon>
        <taxon>Colletotrichum</taxon>
        <taxon>Colletotrichum spaethianum species complex</taxon>
    </lineage>
</organism>
<feature type="non-terminal residue" evidence="1">
    <location>
        <position position="1"/>
    </location>
</feature>